<dbReference type="OrthoDB" id="9811959at2"/>
<sequence length="117" mass="13273">MNTHKDLIVWQKAMELVLEVYKATKTYPREELFGLASQMRRAVVSIPSNIAEGYGRIHTRETERFLSIALGSACELETQLILSKDLGYISTELAQQLCDKTQGIIRMLTSLIKTLNK</sequence>
<dbReference type="AlphaFoldDB" id="A0A250KEU5"/>
<gene>
    <name evidence="2" type="ORF">FIU21_12275</name>
    <name evidence="1" type="ORF">PMEL1_00049</name>
</gene>
<evidence type="ECO:0000313" key="4">
    <source>
        <dbReference type="Proteomes" id="UP000500843"/>
    </source>
</evidence>
<reference evidence="1 3" key="1">
    <citation type="submission" date="2017-05" db="EMBL/GenBank/DDBJ databases">
        <title>whole genome sequence of Prevotella melaninogenica GAI 07411.</title>
        <authorList>
            <person name="Kondo Y."/>
            <person name="Hoshino T."/>
        </authorList>
    </citation>
    <scope>NUCLEOTIDE SEQUENCE [LARGE SCALE GENOMIC DNA]</scope>
    <source>
        <strain evidence="1 3">GAI 07411</strain>
    </source>
</reference>
<dbReference type="RefSeq" id="WP_004358894.1">
    <property type="nucleotide sequence ID" value="NZ_AP018049.1"/>
</dbReference>
<dbReference type="Gene3D" id="1.20.1440.60">
    <property type="entry name" value="23S rRNA-intervening sequence"/>
    <property type="match status" value="1"/>
</dbReference>
<dbReference type="InterPro" id="IPR036583">
    <property type="entry name" value="23S_rRNA_IVS_sf"/>
</dbReference>
<organism evidence="1 3">
    <name type="scientific">Prevotella melaninogenica</name>
    <dbReference type="NCBI Taxonomy" id="28132"/>
    <lineage>
        <taxon>Bacteria</taxon>
        <taxon>Pseudomonadati</taxon>
        <taxon>Bacteroidota</taxon>
        <taxon>Bacteroidia</taxon>
        <taxon>Bacteroidales</taxon>
        <taxon>Prevotellaceae</taxon>
        <taxon>Prevotella</taxon>
    </lineage>
</organism>
<reference evidence="2 4" key="2">
    <citation type="submission" date="2020-05" db="EMBL/GenBank/DDBJ databases">
        <title>FDA dAtabase for Regulatory Grade micrObial Sequences (FDA-ARGOS): Supporting development and validation of Infectious Disease Dx tests.</title>
        <authorList>
            <person name="Moreno J."/>
            <person name="Tallon L."/>
            <person name="Sadzewicz L."/>
            <person name="Zhao X."/>
            <person name="Vavikolanu K."/>
            <person name="Mehta A."/>
            <person name="Aluvathingal J."/>
            <person name="Nadendla S."/>
            <person name="Myers T."/>
            <person name="Yan Y."/>
            <person name="Sichtig H."/>
        </authorList>
    </citation>
    <scope>NUCLEOTIDE SEQUENCE [LARGE SCALE GENOMIC DNA]</scope>
    <source>
        <strain evidence="2 4">FDAARGOS_760</strain>
    </source>
</reference>
<accession>A0A250KEU5</accession>
<dbReference type="PANTHER" id="PTHR38471">
    <property type="entry name" value="FOUR HELIX BUNDLE PROTEIN"/>
    <property type="match status" value="1"/>
</dbReference>
<dbReference type="Proteomes" id="UP000267517">
    <property type="component" value="Chromosome I"/>
</dbReference>
<dbReference type="PANTHER" id="PTHR38471:SF2">
    <property type="entry name" value="FOUR HELIX BUNDLE PROTEIN"/>
    <property type="match status" value="1"/>
</dbReference>
<proteinExistence type="predicted"/>
<protein>
    <submittedName>
        <fullName evidence="1">Four helix bundle protein</fullName>
    </submittedName>
</protein>
<dbReference type="Pfam" id="PF05635">
    <property type="entry name" value="23S_rRNA_IVP"/>
    <property type="match status" value="1"/>
</dbReference>
<dbReference type="Proteomes" id="UP000500843">
    <property type="component" value="Chromosome 2"/>
</dbReference>
<evidence type="ECO:0000313" key="1">
    <source>
        <dbReference type="EMBL" id="BBA28159.1"/>
    </source>
</evidence>
<dbReference type="EMBL" id="CP054011">
    <property type="protein sequence ID" value="QKH89651.1"/>
    <property type="molecule type" value="Genomic_DNA"/>
</dbReference>
<dbReference type="CDD" id="cd16377">
    <property type="entry name" value="23S_rRNA_IVP_like"/>
    <property type="match status" value="1"/>
</dbReference>
<evidence type="ECO:0000313" key="2">
    <source>
        <dbReference type="EMBL" id="QKH89651.1"/>
    </source>
</evidence>
<evidence type="ECO:0000313" key="3">
    <source>
        <dbReference type="Proteomes" id="UP000267517"/>
    </source>
</evidence>
<dbReference type="EMBL" id="AP018049">
    <property type="protein sequence ID" value="BBA28159.1"/>
    <property type="molecule type" value="Genomic_DNA"/>
</dbReference>
<dbReference type="NCBIfam" id="TIGR02436">
    <property type="entry name" value="four helix bundle protein"/>
    <property type="match status" value="1"/>
</dbReference>
<dbReference type="NCBIfam" id="NF008911">
    <property type="entry name" value="PRK12275.1-2"/>
    <property type="match status" value="1"/>
</dbReference>
<name>A0A250KEU5_9BACT</name>
<dbReference type="InterPro" id="IPR012657">
    <property type="entry name" value="23S_rRNA-intervening_sequence"/>
</dbReference>
<dbReference type="SUPFAM" id="SSF158446">
    <property type="entry name" value="IVS-encoded protein-like"/>
    <property type="match status" value="1"/>
</dbReference>